<keyword evidence="2 5" id="KW-0223">Dioxygenase</keyword>
<evidence type="ECO:0000256" key="2">
    <source>
        <dbReference type="ARBA" id="ARBA00022964"/>
    </source>
</evidence>
<sequence>MDFQTTSLRHSMKILHFIILFPFISILTNCNGQNKTDTKQTRVNVENKKLVGGGCDGCELMYVGMPKNIKSIDTSAGWTEKGQKLLLTGTVYNLGGRIPAPNVVVYYWQTDNNGYYSPKEGIDEQAKQHGHIRGWVKSDENGNYSIYTIRPAPYPNEGMPAHIHLSIKEPNIENEYYAELYFDDDPLYLKHKKKYGKLDRAGTELLRVLLDKKVQVAEHNIILGLNIPNYPTQNNAINQSGLNIGEDQPSFIPYHAFGPDKGTQTCPVCKYGRYHGIVYFVGNHPNWENIKDWLSFLELQSISRSKYLKVYYVYGNEKDYNKEKREEELEDLGKQLNLKNIALTFVPAFSDKESEANLNKINPEVENTFVIYKYRTIIDKFVNLEPTKENFSLISQTLDKTKNEYFNLSAPKYD</sequence>
<dbReference type="RefSeq" id="WP_014783842.1">
    <property type="nucleotide sequence ID" value="NC_018013.1"/>
</dbReference>
<dbReference type="OrthoDB" id="933561at2"/>
<dbReference type="PANTHER" id="PTHR33711:SF10">
    <property type="entry name" value="INTRADIOL RING-CLEAVAGE DIOXYGENASES DOMAIN-CONTAINING PROTEIN"/>
    <property type="match status" value="1"/>
</dbReference>
<dbReference type="STRING" id="746697.Aeqsu_3158"/>
<keyword evidence="6" id="KW-1185">Reference proteome</keyword>
<evidence type="ECO:0000256" key="1">
    <source>
        <dbReference type="ARBA" id="ARBA00007825"/>
    </source>
</evidence>
<accession>I3Z025</accession>
<dbReference type="PANTHER" id="PTHR33711">
    <property type="entry name" value="DIOXYGENASE, PUTATIVE (AFU_ORTHOLOGUE AFUA_2G02910)-RELATED"/>
    <property type="match status" value="1"/>
</dbReference>
<gene>
    <name evidence="5" type="ordered locus">Aeqsu_3158</name>
</gene>
<proteinExistence type="inferred from homology"/>
<dbReference type="Proteomes" id="UP000006049">
    <property type="component" value="Chromosome"/>
</dbReference>
<dbReference type="PATRIC" id="fig|746697.3.peg.3210"/>
<name>I3Z025_AEQSU</name>
<evidence type="ECO:0000259" key="4">
    <source>
        <dbReference type="Pfam" id="PF00775"/>
    </source>
</evidence>
<keyword evidence="3" id="KW-0560">Oxidoreductase</keyword>
<organism evidence="5 6">
    <name type="scientific">Aequorivita sublithincola (strain DSM 14238 / LMG 21431 / ACAM 643 / 9-3)</name>
    <dbReference type="NCBI Taxonomy" id="746697"/>
    <lineage>
        <taxon>Bacteria</taxon>
        <taxon>Pseudomonadati</taxon>
        <taxon>Bacteroidota</taxon>
        <taxon>Flavobacteriia</taxon>
        <taxon>Flavobacteriales</taxon>
        <taxon>Flavobacteriaceae</taxon>
        <taxon>Aequorivita</taxon>
    </lineage>
</organism>
<dbReference type="Gene3D" id="2.60.130.10">
    <property type="entry name" value="Aromatic compound dioxygenase"/>
    <property type="match status" value="1"/>
</dbReference>
<dbReference type="SUPFAM" id="SSF49482">
    <property type="entry name" value="Aromatic compound dioxygenase"/>
    <property type="match status" value="1"/>
</dbReference>
<dbReference type="InterPro" id="IPR000627">
    <property type="entry name" value="Intradiol_dOase_C"/>
</dbReference>
<evidence type="ECO:0000256" key="3">
    <source>
        <dbReference type="ARBA" id="ARBA00023002"/>
    </source>
</evidence>
<dbReference type="InterPro" id="IPR050770">
    <property type="entry name" value="Intradiol_RC_Dioxygenase"/>
</dbReference>
<feature type="domain" description="Intradiol ring-cleavage dioxygenases" evidence="4">
    <location>
        <begin position="76"/>
        <end position="188"/>
    </location>
</feature>
<dbReference type="GO" id="GO:0016702">
    <property type="term" value="F:oxidoreductase activity, acting on single donors with incorporation of molecular oxygen, incorporation of two atoms of oxygen"/>
    <property type="evidence" value="ECO:0007669"/>
    <property type="project" value="InterPro"/>
</dbReference>
<dbReference type="AlphaFoldDB" id="I3Z025"/>
<dbReference type="eggNOG" id="COG3485">
    <property type="taxonomic scope" value="Bacteria"/>
</dbReference>
<evidence type="ECO:0000313" key="6">
    <source>
        <dbReference type="Proteomes" id="UP000006049"/>
    </source>
</evidence>
<dbReference type="CDD" id="cd00421">
    <property type="entry name" value="intradiol_dioxygenase"/>
    <property type="match status" value="1"/>
</dbReference>
<evidence type="ECO:0000313" key="5">
    <source>
        <dbReference type="EMBL" id="AFL82593.1"/>
    </source>
</evidence>
<dbReference type="EMBL" id="CP003280">
    <property type="protein sequence ID" value="AFL82593.1"/>
    <property type="molecule type" value="Genomic_DNA"/>
</dbReference>
<dbReference type="GO" id="GO:0008199">
    <property type="term" value="F:ferric iron binding"/>
    <property type="evidence" value="ECO:0007669"/>
    <property type="project" value="InterPro"/>
</dbReference>
<dbReference type="KEGG" id="asl:Aeqsu_3158"/>
<reference evidence="5 6" key="1">
    <citation type="submission" date="2012-06" db="EMBL/GenBank/DDBJ databases">
        <title>The complete genome of Aequorivita sublithincola DSM 14238.</title>
        <authorList>
            <consortium name="US DOE Joint Genome Institute (JGI-PGF)"/>
            <person name="Lucas S."/>
            <person name="Copeland A."/>
            <person name="Lapidus A."/>
            <person name="Goodwin L."/>
            <person name="Pitluck S."/>
            <person name="Peters L."/>
            <person name="Munk A.C.C."/>
            <person name="Kyrpides N."/>
            <person name="Mavromatis K."/>
            <person name="Pagani I."/>
            <person name="Ivanova N."/>
            <person name="Ovchinnikova G."/>
            <person name="Zeytun A."/>
            <person name="Detter J.C."/>
            <person name="Han C."/>
            <person name="Land M."/>
            <person name="Hauser L."/>
            <person name="Markowitz V."/>
            <person name="Cheng J.-F."/>
            <person name="Hugenholtz P."/>
            <person name="Woyke T."/>
            <person name="Wu D."/>
            <person name="Tindall B."/>
            <person name="Faehnrich R."/>
            <person name="Brambilla E."/>
            <person name="Klenk H.-P."/>
            <person name="Eisen J.A."/>
        </authorList>
    </citation>
    <scope>NUCLEOTIDE SEQUENCE [LARGE SCALE GENOMIC DNA]</scope>
    <source>
        <strain evidence="6">DSM 14238 / LMG 21431 / ACAM 643 / 9-3</strain>
    </source>
</reference>
<dbReference type="HOGENOM" id="CLU_688374_0_0_10"/>
<dbReference type="InterPro" id="IPR015889">
    <property type="entry name" value="Intradiol_dOase_core"/>
</dbReference>
<dbReference type="Pfam" id="PF00775">
    <property type="entry name" value="Dioxygenase_C"/>
    <property type="match status" value="1"/>
</dbReference>
<comment type="similarity">
    <text evidence="1">Belongs to the intradiol ring-cleavage dioxygenase family.</text>
</comment>
<protein>
    <submittedName>
        <fullName evidence="5">Protocatechuate 3,4-dioxygenase beta subunit</fullName>
    </submittedName>
</protein>